<feature type="region of interest" description="Disordered" evidence="1">
    <location>
        <begin position="48"/>
        <end position="73"/>
    </location>
</feature>
<dbReference type="Gene3D" id="3.30.70.1070">
    <property type="entry name" value="Sporulation related repeat"/>
    <property type="match status" value="1"/>
</dbReference>
<protein>
    <recommendedName>
        <fullName evidence="3">SPOR domain-containing protein</fullName>
    </recommendedName>
</protein>
<dbReference type="PANTHER" id="PTHR38687:SF2">
    <property type="entry name" value="CELL DIVISION PROTEIN FTSN"/>
    <property type="match status" value="1"/>
</dbReference>
<dbReference type="PANTHER" id="PTHR38687">
    <property type="entry name" value="CELL DIVISION PROTEIN DEDD-RELATED"/>
    <property type="match status" value="1"/>
</dbReference>
<dbReference type="Pfam" id="PF05036">
    <property type="entry name" value="SPOR"/>
    <property type="match status" value="1"/>
</dbReference>
<evidence type="ECO:0000259" key="3">
    <source>
        <dbReference type="PROSITE" id="PS51724"/>
    </source>
</evidence>
<dbReference type="AlphaFoldDB" id="A0A3B0YUZ2"/>
<keyword evidence="2" id="KW-0472">Membrane</keyword>
<feature type="region of interest" description="Disordered" evidence="1">
    <location>
        <begin position="103"/>
        <end position="123"/>
    </location>
</feature>
<gene>
    <name evidence="4" type="ORF">MNBD_GAMMA16-1351</name>
</gene>
<feature type="compositionally biased region" description="Polar residues" evidence="1">
    <location>
        <begin position="104"/>
        <end position="123"/>
    </location>
</feature>
<proteinExistence type="predicted"/>
<dbReference type="SUPFAM" id="SSF110997">
    <property type="entry name" value="Sporulation related repeat"/>
    <property type="match status" value="1"/>
</dbReference>
<evidence type="ECO:0000256" key="1">
    <source>
        <dbReference type="SAM" id="MobiDB-lite"/>
    </source>
</evidence>
<dbReference type="InterPro" id="IPR007730">
    <property type="entry name" value="SPOR-like_dom"/>
</dbReference>
<reference evidence="4" key="1">
    <citation type="submission" date="2018-06" db="EMBL/GenBank/DDBJ databases">
        <authorList>
            <person name="Zhirakovskaya E."/>
        </authorList>
    </citation>
    <scope>NUCLEOTIDE SEQUENCE</scope>
</reference>
<feature type="domain" description="SPOR" evidence="3">
    <location>
        <begin position="121"/>
        <end position="201"/>
    </location>
</feature>
<keyword evidence="2" id="KW-1133">Transmembrane helix</keyword>
<dbReference type="GO" id="GO:0042834">
    <property type="term" value="F:peptidoglycan binding"/>
    <property type="evidence" value="ECO:0007669"/>
    <property type="project" value="InterPro"/>
</dbReference>
<feature type="compositionally biased region" description="Polar residues" evidence="1">
    <location>
        <begin position="51"/>
        <end position="68"/>
    </location>
</feature>
<dbReference type="InterPro" id="IPR036680">
    <property type="entry name" value="SPOR-like_sf"/>
</dbReference>
<accession>A0A3B0YUZ2</accession>
<dbReference type="PROSITE" id="PS51724">
    <property type="entry name" value="SPOR"/>
    <property type="match status" value="1"/>
</dbReference>
<organism evidence="4">
    <name type="scientific">hydrothermal vent metagenome</name>
    <dbReference type="NCBI Taxonomy" id="652676"/>
    <lineage>
        <taxon>unclassified sequences</taxon>
        <taxon>metagenomes</taxon>
        <taxon>ecological metagenomes</taxon>
    </lineage>
</organism>
<dbReference type="InterPro" id="IPR052521">
    <property type="entry name" value="Cell_div_SPOR-domain"/>
</dbReference>
<feature type="transmembrane region" description="Helical" evidence="2">
    <location>
        <begin position="20"/>
        <end position="38"/>
    </location>
</feature>
<evidence type="ECO:0000256" key="2">
    <source>
        <dbReference type="SAM" id="Phobius"/>
    </source>
</evidence>
<keyword evidence="2" id="KW-0812">Transmembrane</keyword>
<evidence type="ECO:0000313" key="4">
    <source>
        <dbReference type="EMBL" id="VAW84785.1"/>
    </source>
</evidence>
<sequence length="202" mass="22980">MTKDYKPNPEKKSTPAPGWAWLLAGLLIGLFIGFLIYLDKAVPVPEKKTASHQTETEIQPQAPQQPESTDLVEKPENEVPRFSFYQELPRMVIEVPALEPESSPKVTKTEVTTQRTSHKPQPNQSTYILQIGSFRHHREADRLKARLAFMGLQAKMQPVTVNNNQKWIRVRVGPFSSFKQAEQIQARLKRNKIATILLKLSG</sequence>
<dbReference type="EMBL" id="UOFO01000052">
    <property type="protein sequence ID" value="VAW84785.1"/>
    <property type="molecule type" value="Genomic_DNA"/>
</dbReference>
<name>A0A3B0YUZ2_9ZZZZ</name>